<dbReference type="InterPro" id="IPR036423">
    <property type="entry name" value="SOD-like_Cu/Zn_dom_sf"/>
</dbReference>
<feature type="domain" description="Superoxide dismutase copper/zinc binding" evidence="5">
    <location>
        <begin position="75"/>
        <end position="211"/>
    </location>
</feature>
<gene>
    <name evidence="6" type="ORF">JOL79_05515</name>
</gene>
<dbReference type="Proteomes" id="UP000674234">
    <property type="component" value="Unassembled WGS sequence"/>
</dbReference>
<proteinExistence type="inferred from homology"/>
<comment type="cofactor">
    <cofactor evidence="3">
        <name>Cu cation</name>
        <dbReference type="ChEBI" id="CHEBI:23378"/>
    </cofactor>
    <text evidence="3">Binds 1 copper ion per subunit.</text>
</comment>
<feature type="signal peptide" evidence="4">
    <location>
        <begin position="1"/>
        <end position="23"/>
    </location>
</feature>
<dbReference type="InterPro" id="IPR001424">
    <property type="entry name" value="SOD_Cu_Zn_dom"/>
</dbReference>
<comment type="similarity">
    <text evidence="1 3">Belongs to the Cu-Zn superoxide dismutase family.</text>
</comment>
<evidence type="ECO:0000313" key="7">
    <source>
        <dbReference type="Proteomes" id="UP000674234"/>
    </source>
</evidence>
<dbReference type="Pfam" id="PF00080">
    <property type="entry name" value="Sod_Cu"/>
    <property type="match status" value="1"/>
</dbReference>
<dbReference type="InterPro" id="IPR018152">
    <property type="entry name" value="SOD_Cu/Zn_BS"/>
</dbReference>
<feature type="chain" id="PRO_5037000799" description="Superoxide dismutase [Cu-Zn]" evidence="4">
    <location>
        <begin position="24"/>
        <end position="215"/>
    </location>
</feature>
<dbReference type="PANTHER" id="PTHR10003">
    <property type="entry name" value="SUPEROXIDE DISMUTASE CU-ZN -RELATED"/>
    <property type="match status" value="1"/>
</dbReference>
<evidence type="ECO:0000256" key="1">
    <source>
        <dbReference type="ARBA" id="ARBA00010457"/>
    </source>
</evidence>
<dbReference type="GO" id="GO:0004784">
    <property type="term" value="F:superoxide dismutase activity"/>
    <property type="evidence" value="ECO:0007669"/>
    <property type="project" value="UniProtKB-EC"/>
</dbReference>
<evidence type="ECO:0000256" key="3">
    <source>
        <dbReference type="RuleBase" id="RU000393"/>
    </source>
</evidence>
<comment type="function">
    <text evidence="2">Destroys radicals which are normally produced within the cells and which are toxic to biological systems. May play a role in favoring mycobacterial survival in phagocytes.</text>
</comment>
<dbReference type="PROSITE" id="PS00332">
    <property type="entry name" value="SOD_CU_ZN_2"/>
    <property type="match status" value="1"/>
</dbReference>
<comment type="caution">
    <text evidence="6">The sequence shown here is derived from an EMBL/GenBank/DDBJ whole genome shotgun (WGS) entry which is preliminary data.</text>
</comment>
<organism evidence="6 7">
    <name type="scientific">Microbispora oryzae</name>
    <dbReference type="NCBI Taxonomy" id="2806554"/>
    <lineage>
        <taxon>Bacteria</taxon>
        <taxon>Bacillati</taxon>
        <taxon>Actinomycetota</taxon>
        <taxon>Actinomycetes</taxon>
        <taxon>Streptosporangiales</taxon>
        <taxon>Streptosporangiaceae</taxon>
        <taxon>Microbispora</taxon>
    </lineage>
</organism>
<dbReference type="RefSeq" id="WP_210154538.1">
    <property type="nucleotide sequence ID" value="NZ_JAFCNB010000002.1"/>
</dbReference>
<keyword evidence="4" id="KW-0732">Signal</keyword>
<accession>A0A941AIL6</accession>
<dbReference type="GO" id="GO:0005507">
    <property type="term" value="F:copper ion binding"/>
    <property type="evidence" value="ECO:0007669"/>
    <property type="project" value="InterPro"/>
</dbReference>
<dbReference type="InterPro" id="IPR024134">
    <property type="entry name" value="SOD_Cu/Zn_/chaperone"/>
</dbReference>
<dbReference type="EC" id="1.15.1.1" evidence="3"/>
<keyword evidence="3" id="KW-0479">Metal-binding</keyword>
<comment type="catalytic activity">
    <reaction evidence="3">
        <text>2 superoxide + 2 H(+) = H2O2 + O2</text>
        <dbReference type="Rhea" id="RHEA:20696"/>
        <dbReference type="ChEBI" id="CHEBI:15378"/>
        <dbReference type="ChEBI" id="CHEBI:15379"/>
        <dbReference type="ChEBI" id="CHEBI:16240"/>
        <dbReference type="ChEBI" id="CHEBI:18421"/>
        <dbReference type="EC" id="1.15.1.1"/>
    </reaction>
</comment>
<keyword evidence="3" id="KW-0560">Oxidoreductase</keyword>
<keyword evidence="7" id="KW-1185">Reference proteome</keyword>
<evidence type="ECO:0000256" key="4">
    <source>
        <dbReference type="SAM" id="SignalP"/>
    </source>
</evidence>
<dbReference type="EMBL" id="JAFCNB010000002">
    <property type="protein sequence ID" value="MBP2703258.1"/>
    <property type="molecule type" value="Genomic_DNA"/>
</dbReference>
<name>A0A941AIL6_9ACTN</name>
<protein>
    <recommendedName>
        <fullName evidence="3">Superoxide dismutase [Cu-Zn]</fullName>
        <ecNumber evidence="3">1.15.1.1</ecNumber>
    </recommendedName>
</protein>
<comment type="cofactor">
    <cofactor evidence="3">
        <name>Zn(2+)</name>
        <dbReference type="ChEBI" id="CHEBI:29105"/>
    </cofactor>
    <text evidence="3">Binds 1 zinc ion per subunit.</text>
</comment>
<dbReference type="Gene3D" id="2.60.40.200">
    <property type="entry name" value="Superoxide dismutase, copper/zinc binding domain"/>
    <property type="match status" value="1"/>
</dbReference>
<keyword evidence="3" id="KW-0186">Copper</keyword>
<evidence type="ECO:0000259" key="5">
    <source>
        <dbReference type="Pfam" id="PF00080"/>
    </source>
</evidence>
<dbReference type="AlphaFoldDB" id="A0A941AIL6"/>
<keyword evidence="3" id="KW-0862">Zinc</keyword>
<dbReference type="SUPFAM" id="SSF49329">
    <property type="entry name" value="Cu,Zn superoxide dismutase-like"/>
    <property type="match status" value="1"/>
</dbReference>
<sequence length="215" mass="21779">MLRKSHAVLAANLALGIWTCVSALPGTQALTGNPSGARTSPQGQERPVLASATIKDAKGRAIGWFQIDRDTAASSWVTVRVRGLTPGFHGFHIHSAGVCDAASTDPATGSPFSSAGGHLDAGHGADASGNLPSLLAARDGVASAGFRTDRFTAARLADADGSAVIVHAGPDNFANIPSRYRHPKDATGTSGPDVATLKTGDAGRRVGCGIIHLAG</sequence>
<evidence type="ECO:0000256" key="2">
    <source>
        <dbReference type="ARBA" id="ARBA00024900"/>
    </source>
</evidence>
<evidence type="ECO:0000313" key="6">
    <source>
        <dbReference type="EMBL" id="MBP2703258.1"/>
    </source>
</evidence>
<reference evidence="6" key="1">
    <citation type="submission" date="2021-02" db="EMBL/GenBank/DDBJ databases">
        <title>Draft genome sequence of Microbispora sp. RL4-1S isolated from rice leaves in Thailand.</title>
        <authorList>
            <person name="Muangham S."/>
            <person name="Duangmal K."/>
        </authorList>
    </citation>
    <scope>NUCLEOTIDE SEQUENCE</scope>
    <source>
        <strain evidence="6">RL4-1S</strain>
    </source>
</reference>